<protein>
    <submittedName>
        <fullName evidence="1">Uncharacterized protein</fullName>
    </submittedName>
</protein>
<comment type="caution">
    <text evidence="1">The sequence shown here is derived from an EMBL/GenBank/DDBJ whole genome shotgun (WGS) entry which is preliminary data.</text>
</comment>
<organism evidence="1 2">
    <name type="scientific">Caenorhabditis remanei</name>
    <name type="common">Caenorhabditis vulgaris</name>
    <dbReference type="NCBI Taxonomy" id="31234"/>
    <lineage>
        <taxon>Eukaryota</taxon>
        <taxon>Metazoa</taxon>
        <taxon>Ecdysozoa</taxon>
        <taxon>Nematoda</taxon>
        <taxon>Chromadorea</taxon>
        <taxon>Rhabditida</taxon>
        <taxon>Rhabditina</taxon>
        <taxon>Rhabditomorpha</taxon>
        <taxon>Rhabditoidea</taxon>
        <taxon>Rhabditidae</taxon>
        <taxon>Peloderinae</taxon>
        <taxon>Caenorhabditis</taxon>
    </lineage>
</organism>
<accession>A0A6A5H6Y9</accession>
<dbReference type="Proteomes" id="UP000483820">
    <property type="component" value="Chromosome III"/>
</dbReference>
<dbReference type="GeneID" id="78775042"/>
<dbReference type="AlphaFoldDB" id="A0A6A5H6Y9"/>
<evidence type="ECO:0000313" key="1">
    <source>
        <dbReference type="EMBL" id="KAF1762661.1"/>
    </source>
</evidence>
<dbReference type="EMBL" id="WUAV01000003">
    <property type="protein sequence ID" value="KAF1762661.1"/>
    <property type="molecule type" value="Genomic_DNA"/>
</dbReference>
<dbReference type="CTD" id="78775042"/>
<dbReference type="KEGG" id="crq:GCK72_010923"/>
<evidence type="ECO:0000313" key="2">
    <source>
        <dbReference type="Proteomes" id="UP000483820"/>
    </source>
</evidence>
<sequence>MSNNEEPDPSQELVTQLERLNEAEPVIADARLVLEEFDGSAILTEQTQKFKSAIQEVLELSRQFNLEGNEETSIEKRLKLGNELIEKIPLMMVRITFHRASQSEKLVLTFKNMLVFLLKLGDAVAAILNEFKMGHNNDTKIPKNSREWAKIAGEILPYIVDAALATSNQKNHSSDRIIDFLTRVKQLYPPEWWDQYLDAVGVSCLVYISHSKSNI</sequence>
<reference evidence="1 2" key="1">
    <citation type="submission" date="2019-12" db="EMBL/GenBank/DDBJ databases">
        <title>Chromosome-level assembly of the Caenorhabditis remanei genome.</title>
        <authorList>
            <person name="Teterina A.A."/>
            <person name="Willis J.H."/>
            <person name="Phillips P.C."/>
        </authorList>
    </citation>
    <scope>NUCLEOTIDE SEQUENCE [LARGE SCALE GENOMIC DNA]</scope>
    <source>
        <strain evidence="1 2">PX506</strain>
        <tissue evidence="1">Whole organism</tissue>
    </source>
</reference>
<dbReference type="RefSeq" id="XP_053587688.1">
    <property type="nucleotide sequence ID" value="XM_053728111.1"/>
</dbReference>
<proteinExistence type="predicted"/>
<name>A0A6A5H6Y9_CAERE</name>
<gene>
    <name evidence="1" type="ORF">GCK72_010923</name>
</gene>